<accession>A0A935JYM3</accession>
<dbReference type="PANTHER" id="PTHR30537:SF5">
    <property type="entry name" value="HTH-TYPE TRANSCRIPTIONAL ACTIVATOR TTDR-RELATED"/>
    <property type="match status" value="1"/>
</dbReference>
<evidence type="ECO:0000256" key="1">
    <source>
        <dbReference type="ARBA" id="ARBA00009437"/>
    </source>
</evidence>
<dbReference type="InterPro" id="IPR036390">
    <property type="entry name" value="WH_DNA-bd_sf"/>
</dbReference>
<protein>
    <submittedName>
        <fullName evidence="6">LysR family transcriptional regulator</fullName>
    </submittedName>
</protein>
<evidence type="ECO:0000256" key="2">
    <source>
        <dbReference type="ARBA" id="ARBA00023015"/>
    </source>
</evidence>
<dbReference type="GO" id="GO:0003700">
    <property type="term" value="F:DNA-binding transcription factor activity"/>
    <property type="evidence" value="ECO:0007669"/>
    <property type="project" value="InterPro"/>
</dbReference>
<evidence type="ECO:0000256" key="3">
    <source>
        <dbReference type="ARBA" id="ARBA00023125"/>
    </source>
</evidence>
<dbReference type="FunFam" id="1.10.10.10:FF:000001">
    <property type="entry name" value="LysR family transcriptional regulator"/>
    <property type="match status" value="1"/>
</dbReference>
<dbReference type="AlphaFoldDB" id="A0A935JYM3"/>
<dbReference type="InterPro" id="IPR036388">
    <property type="entry name" value="WH-like_DNA-bd_sf"/>
</dbReference>
<gene>
    <name evidence="6" type="ORF">IPJ38_14215</name>
</gene>
<organism evidence="6 7">
    <name type="scientific">Candidatus Dechloromonas phosphorivorans</name>
    <dbReference type="NCBI Taxonomy" id="2899244"/>
    <lineage>
        <taxon>Bacteria</taxon>
        <taxon>Pseudomonadati</taxon>
        <taxon>Pseudomonadota</taxon>
        <taxon>Betaproteobacteria</taxon>
        <taxon>Rhodocyclales</taxon>
        <taxon>Azonexaceae</taxon>
        <taxon>Dechloromonas</taxon>
    </lineage>
</organism>
<comment type="caution">
    <text evidence="6">The sequence shown here is derived from an EMBL/GenBank/DDBJ whole genome shotgun (WGS) entry which is preliminary data.</text>
</comment>
<proteinExistence type="inferred from homology"/>
<dbReference type="CDD" id="cd08422">
    <property type="entry name" value="PBP2_CrgA_like"/>
    <property type="match status" value="1"/>
</dbReference>
<name>A0A935JYM3_9RHOO</name>
<dbReference type="Pfam" id="PF03466">
    <property type="entry name" value="LysR_substrate"/>
    <property type="match status" value="1"/>
</dbReference>
<dbReference type="Proteomes" id="UP000739411">
    <property type="component" value="Unassembled WGS sequence"/>
</dbReference>
<keyword evidence="3" id="KW-0238">DNA-binding</keyword>
<dbReference type="FunFam" id="3.40.190.290:FF:000001">
    <property type="entry name" value="Transcriptional regulator, LysR family"/>
    <property type="match status" value="1"/>
</dbReference>
<dbReference type="InterPro" id="IPR005119">
    <property type="entry name" value="LysR_subst-bd"/>
</dbReference>
<evidence type="ECO:0000313" key="6">
    <source>
        <dbReference type="EMBL" id="MBK7416092.1"/>
    </source>
</evidence>
<evidence type="ECO:0000259" key="5">
    <source>
        <dbReference type="PROSITE" id="PS50931"/>
    </source>
</evidence>
<keyword evidence="2" id="KW-0805">Transcription regulation</keyword>
<dbReference type="InterPro" id="IPR000847">
    <property type="entry name" value="LysR_HTH_N"/>
</dbReference>
<dbReference type="SUPFAM" id="SSF46785">
    <property type="entry name" value="Winged helix' DNA-binding domain"/>
    <property type="match status" value="1"/>
</dbReference>
<comment type="similarity">
    <text evidence="1">Belongs to the LysR transcriptional regulatory family.</text>
</comment>
<dbReference type="Gene3D" id="1.10.10.10">
    <property type="entry name" value="Winged helix-like DNA-binding domain superfamily/Winged helix DNA-binding domain"/>
    <property type="match status" value="1"/>
</dbReference>
<dbReference type="Pfam" id="PF00126">
    <property type="entry name" value="HTH_1"/>
    <property type="match status" value="1"/>
</dbReference>
<dbReference type="EMBL" id="JADJMS010000031">
    <property type="protein sequence ID" value="MBK7416092.1"/>
    <property type="molecule type" value="Genomic_DNA"/>
</dbReference>
<dbReference type="GO" id="GO:0006351">
    <property type="term" value="P:DNA-templated transcription"/>
    <property type="evidence" value="ECO:0007669"/>
    <property type="project" value="TreeGrafter"/>
</dbReference>
<dbReference type="PANTHER" id="PTHR30537">
    <property type="entry name" value="HTH-TYPE TRANSCRIPTIONAL REGULATOR"/>
    <property type="match status" value="1"/>
</dbReference>
<feature type="domain" description="HTH lysR-type" evidence="5">
    <location>
        <begin position="1"/>
        <end position="59"/>
    </location>
</feature>
<evidence type="ECO:0000313" key="7">
    <source>
        <dbReference type="Proteomes" id="UP000739411"/>
    </source>
</evidence>
<dbReference type="InterPro" id="IPR058163">
    <property type="entry name" value="LysR-type_TF_proteobact-type"/>
</dbReference>
<evidence type="ECO:0000256" key="4">
    <source>
        <dbReference type="ARBA" id="ARBA00023163"/>
    </source>
</evidence>
<sequence>MDRLDAMKLFVRIAELGSFAAVAQQLGVARSVVTRQIAGLEAHLGVKLMARSTRRLALTSAGTAYLEKCRVILNLVEAAETDVAEERLTPRGNIRMSLPLSFGLKRLAPMLLDFSQRYPEVGLDMDYSDRRVKLIEEGIDLSIRITRRLDGGDVARKIGTGRMQVVASKNYLAQHGRPQHPAELIHHECLGYTSGGVAQNWQFKVDGQLQSFPVRSRINANNGDVLTEAAAQGLGISLQPDFIIDDYLADGRVEAILADFPVAELGIYAMLPSNRHIPHRVRVLMDFLAAGLAAIWTGEGLTRSAA</sequence>
<keyword evidence="4" id="KW-0804">Transcription</keyword>
<dbReference type="PROSITE" id="PS50931">
    <property type="entry name" value="HTH_LYSR"/>
    <property type="match status" value="1"/>
</dbReference>
<reference evidence="6 7" key="1">
    <citation type="submission" date="2020-10" db="EMBL/GenBank/DDBJ databases">
        <title>Connecting structure to function with the recovery of over 1000 high-quality activated sludge metagenome-assembled genomes encoding full-length rRNA genes using long-read sequencing.</title>
        <authorList>
            <person name="Singleton C.M."/>
            <person name="Petriglieri F."/>
            <person name="Kristensen J.M."/>
            <person name="Kirkegaard R.H."/>
            <person name="Michaelsen T.Y."/>
            <person name="Andersen M.H."/>
            <person name="Karst S.M."/>
            <person name="Dueholm M.S."/>
            <person name="Nielsen P.H."/>
            <person name="Albertsen M."/>
        </authorList>
    </citation>
    <scope>NUCLEOTIDE SEQUENCE [LARGE SCALE GENOMIC DNA]</scope>
    <source>
        <strain evidence="6">EsbW_18-Q3-R4-48_BATAC.463</strain>
    </source>
</reference>
<dbReference type="GO" id="GO:0043565">
    <property type="term" value="F:sequence-specific DNA binding"/>
    <property type="evidence" value="ECO:0007669"/>
    <property type="project" value="TreeGrafter"/>
</dbReference>
<dbReference type="Gene3D" id="3.40.190.290">
    <property type="match status" value="1"/>
</dbReference>
<dbReference type="SUPFAM" id="SSF53850">
    <property type="entry name" value="Periplasmic binding protein-like II"/>
    <property type="match status" value="1"/>
</dbReference>